<comment type="caution">
    <text evidence="2">The sequence shown here is derived from an EMBL/GenBank/DDBJ whole genome shotgun (WGS) entry which is preliminary data.</text>
</comment>
<keyword evidence="1" id="KW-0560">Oxidoreductase</keyword>
<gene>
    <name evidence="2" type="ORF">BCR34DRAFT_605124</name>
</gene>
<dbReference type="InterPro" id="IPR052228">
    <property type="entry name" value="Sec_Metab_Biosynth_Oxidored"/>
</dbReference>
<organism evidence="2 3">
    <name type="scientific">Clohesyomyces aquaticus</name>
    <dbReference type="NCBI Taxonomy" id="1231657"/>
    <lineage>
        <taxon>Eukaryota</taxon>
        <taxon>Fungi</taxon>
        <taxon>Dikarya</taxon>
        <taxon>Ascomycota</taxon>
        <taxon>Pezizomycotina</taxon>
        <taxon>Dothideomycetes</taxon>
        <taxon>Pleosporomycetidae</taxon>
        <taxon>Pleosporales</taxon>
        <taxon>Lindgomycetaceae</taxon>
        <taxon>Clohesyomyces</taxon>
    </lineage>
</organism>
<accession>A0A1Y1Z0D6</accession>
<evidence type="ECO:0000256" key="1">
    <source>
        <dbReference type="ARBA" id="ARBA00023002"/>
    </source>
</evidence>
<dbReference type="AlphaFoldDB" id="A0A1Y1Z0D6"/>
<protein>
    <submittedName>
        <fullName evidence="2">Uncharacterized protein</fullName>
    </submittedName>
</protein>
<evidence type="ECO:0000313" key="2">
    <source>
        <dbReference type="EMBL" id="ORY03748.1"/>
    </source>
</evidence>
<keyword evidence="3" id="KW-1185">Reference proteome</keyword>
<proteinExistence type="predicted"/>
<reference evidence="2 3" key="1">
    <citation type="submission" date="2016-07" db="EMBL/GenBank/DDBJ databases">
        <title>Pervasive Adenine N6-methylation of Active Genes in Fungi.</title>
        <authorList>
            <consortium name="DOE Joint Genome Institute"/>
            <person name="Mondo S.J."/>
            <person name="Dannebaum R.O."/>
            <person name="Kuo R.C."/>
            <person name="Labutti K."/>
            <person name="Haridas S."/>
            <person name="Kuo A."/>
            <person name="Salamov A."/>
            <person name="Ahrendt S.R."/>
            <person name="Lipzen A."/>
            <person name="Sullivan W."/>
            <person name="Andreopoulos W.B."/>
            <person name="Clum A."/>
            <person name="Lindquist E."/>
            <person name="Daum C."/>
            <person name="Ramamoorthy G.K."/>
            <person name="Gryganskyi A."/>
            <person name="Culley D."/>
            <person name="Magnuson J.K."/>
            <person name="James T.Y."/>
            <person name="O'Malley M.A."/>
            <person name="Stajich J.E."/>
            <person name="Spatafora J.W."/>
            <person name="Visel A."/>
            <person name="Grigoriev I.V."/>
        </authorList>
    </citation>
    <scope>NUCLEOTIDE SEQUENCE [LARGE SCALE GENOMIC DNA]</scope>
    <source>
        <strain evidence="2 3">CBS 115471</strain>
    </source>
</reference>
<dbReference type="GO" id="GO:0016491">
    <property type="term" value="F:oxidoreductase activity"/>
    <property type="evidence" value="ECO:0007669"/>
    <property type="project" value="UniProtKB-KW"/>
</dbReference>
<dbReference type="InterPro" id="IPR036291">
    <property type="entry name" value="NAD(P)-bd_dom_sf"/>
</dbReference>
<evidence type="ECO:0000313" key="3">
    <source>
        <dbReference type="Proteomes" id="UP000193144"/>
    </source>
</evidence>
<name>A0A1Y1Z0D6_9PLEO</name>
<dbReference type="Gene3D" id="3.40.50.720">
    <property type="entry name" value="NAD(P)-binding Rossmann-like Domain"/>
    <property type="match status" value="1"/>
</dbReference>
<dbReference type="Proteomes" id="UP000193144">
    <property type="component" value="Unassembled WGS sequence"/>
</dbReference>
<dbReference type="STRING" id="1231657.A0A1Y1Z0D6"/>
<sequence length="355" mass="38988">MPNLNTIRAGISELPKGPPLVVAIAGGTTGIGSYVARAFATTFKNHGSRLRVYIIGRNAERAETVLRFGRETSPGSDWRFVHASDASLISDVDNVCHEITRQEAEAPFAGGPSRLDVLYMSQALSPMQESPTTEEGLDSQMSLLYYSRMRFIQNLSPLLTAAPNTAHAISIFAGSMEDSVKPGEMPIGVPSTETYGITAVRKHSVFMKTLFFEELAEKNAGQISFIHIYPGLVDGPVFYSDVNPLWFRILWRVLKPLVSWYVTSAKDCGDVMVYLATKRYPAKGAMSPGDEEKVIGGVAYSTQLELGGGAYAVGQRGDEPKHVSWAKVRKSDTKKKVWDHTRETLKAIEHKNKAT</sequence>
<dbReference type="EMBL" id="MCFA01000143">
    <property type="protein sequence ID" value="ORY03748.1"/>
    <property type="molecule type" value="Genomic_DNA"/>
</dbReference>
<dbReference type="OrthoDB" id="2898509at2759"/>
<dbReference type="PANTHER" id="PTHR47534">
    <property type="entry name" value="YALI0E05731P"/>
    <property type="match status" value="1"/>
</dbReference>
<dbReference type="SUPFAM" id="SSF51735">
    <property type="entry name" value="NAD(P)-binding Rossmann-fold domains"/>
    <property type="match status" value="1"/>
</dbReference>
<dbReference type="PANTHER" id="PTHR47534:SF3">
    <property type="entry name" value="ALCOHOL DEHYDROGENASE-LIKE C-TERMINAL DOMAIN-CONTAINING PROTEIN"/>
    <property type="match status" value="1"/>
</dbReference>